<dbReference type="RefSeq" id="WP_377974293.1">
    <property type="nucleotide sequence ID" value="NZ_JBBKYA010000001.1"/>
</dbReference>
<accession>A0ABW6CV25</accession>
<dbReference type="InterPro" id="IPR009057">
    <property type="entry name" value="Homeodomain-like_sf"/>
</dbReference>
<dbReference type="PROSITE" id="PS01124">
    <property type="entry name" value="HTH_ARAC_FAMILY_2"/>
    <property type="match status" value="1"/>
</dbReference>
<evidence type="ECO:0000256" key="2">
    <source>
        <dbReference type="ARBA" id="ARBA00023125"/>
    </source>
</evidence>
<dbReference type="EMBL" id="JBBKYA010000001">
    <property type="protein sequence ID" value="MFD3274784.1"/>
    <property type="molecule type" value="Genomic_DNA"/>
</dbReference>
<comment type="caution">
    <text evidence="5">The sequence shown here is derived from an EMBL/GenBank/DDBJ whole genome shotgun (WGS) entry which is preliminary data.</text>
</comment>
<evidence type="ECO:0000256" key="1">
    <source>
        <dbReference type="ARBA" id="ARBA00023015"/>
    </source>
</evidence>
<protein>
    <submittedName>
        <fullName evidence="5">Helix-turn-helix transcriptional regulator</fullName>
    </submittedName>
</protein>
<evidence type="ECO:0000313" key="6">
    <source>
        <dbReference type="Proteomes" id="UP001598114"/>
    </source>
</evidence>
<dbReference type="Proteomes" id="UP001598114">
    <property type="component" value="Unassembled WGS sequence"/>
</dbReference>
<reference evidence="5 6" key="1">
    <citation type="submission" date="2024-03" db="EMBL/GenBank/DDBJ databases">
        <title>Aquirufa genome sequencing.</title>
        <authorList>
            <person name="Pitt A."/>
            <person name="Hahn M.W."/>
        </authorList>
    </citation>
    <scope>NUCLEOTIDE SEQUENCE [LARGE SCALE GENOMIC DNA]</scope>
    <source>
        <strain evidence="5 6">PLAD-142S6K</strain>
    </source>
</reference>
<gene>
    <name evidence="5" type="ORF">SKC38_00910</name>
</gene>
<dbReference type="SUPFAM" id="SSF46689">
    <property type="entry name" value="Homeodomain-like"/>
    <property type="match status" value="1"/>
</dbReference>
<proteinExistence type="predicted"/>
<evidence type="ECO:0000313" key="5">
    <source>
        <dbReference type="EMBL" id="MFD3274784.1"/>
    </source>
</evidence>
<dbReference type="Gene3D" id="1.10.10.60">
    <property type="entry name" value="Homeodomain-like"/>
    <property type="match status" value="1"/>
</dbReference>
<name>A0ABW6CV25_9BACT</name>
<keyword evidence="6" id="KW-1185">Reference proteome</keyword>
<dbReference type="SMART" id="SM00342">
    <property type="entry name" value="HTH_ARAC"/>
    <property type="match status" value="1"/>
</dbReference>
<sequence>MQTNAIRLLTITDQNKKILHENLENYFTHILCESGHAQFSIENKSYSLKKNEIAIWLPKHTVSEIRLSTDFKACCLMVSFDLMSQNNPDTRWGIKAYLFSKEHPIVSLSEKERAICLENFACIEKKHVDKDHTFHQQILGHQLQLFILDMWHIFSREMGKRTSSMQQGTLFERFLHEVRQHCIEEREVCFYADNLAISAKYLTEICKKSSGKTASDWIQNYTTQRIIALLEDKSLTISEIAYMLNFSSLTFFSRYVRKVLGVAPSKFRE</sequence>
<keyword evidence="1" id="KW-0805">Transcription regulation</keyword>
<evidence type="ECO:0000259" key="4">
    <source>
        <dbReference type="PROSITE" id="PS01124"/>
    </source>
</evidence>
<dbReference type="Pfam" id="PF12833">
    <property type="entry name" value="HTH_18"/>
    <property type="match status" value="1"/>
</dbReference>
<keyword evidence="3" id="KW-0804">Transcription</keyword>
<dbReference type="InterPro" id="IPR018060">
    <property type="entry name" value="HTH_AraC"/>
</dbReference>
<feature type="domain" description="HTH araC/xylS-type" evidence="4">
    <location>
        <begin position="172"/>
        <end position="269"/>
    </location>
</feature>
<dbReference type="PANTHER" id="PTHR43280:SF32">
    <property type="entry name" value="TRANSCRIPTIONAL REGULATORY PROTEIN"/>
    <property type="match status" value="1"/>
</dbReference>
<keyword evidence="2" id="KW-0238">DNA-binding</keyword>
<evidence type="ECO:0000256" key="3">
    <source>
        <dbReference type="ARBA" id="ARBA00023163"/>
    </source>
</evidence>
<dbReference type="PANTHER" id="PTHR43280">
    <property type="entry name" value="ARAC-FAMILY TRANSCRIPTIONAL REGULATOR"/>
    <property type="match status" value="1"/>
</dbReference>
<organism evidence="5 6">
    <name type="scientific">Aquirufa echingensis</name>
    <dbReference type="NCBI Taxonomy" id="3096516"/>
    <lineage>
        <taxon>Bacteria</taxon>
        <taxon>Pseudomonadati</taxon>
        <taxon>Bacteroidota</taxon>
        <taxon>Cytophagia</taxon>
        <taxon>Cytophagales</taxon>
        <taxon>Flectobacillaceae</taxon>
        <taxon>Aquirufa</taxon>
    </lineage>
</organism>